<name>A0A0G1YHP4_9BACT</name>
<accession>A0A0G1YHP4</accession>
<evidence type="ECO:0000256" key="1">
    <source>
        <dbReference type="SAM" id="Phobius"/>
    </source>
</evidence>
<gene>
    <name evidence="2" type="ORF">UY40_C0006G0018</name>
</gene>
<evidence type="ECO:0000313" key="2">
    <source>
        <dbReference type="EMBL" id="KKW05924.1"/>
    </source>
</evidence>
<feature type="transmembrane region" description="Helical" evidence="1">
    <location>
        <begin position="52"/>
        <end position="71"/>
    </location>
</feature>
<protein>
    <submittedName>
        <fullName evidence="2">Uncharacterized protein</fullName>
    </submittedName>
</protein>
<organism evidence="2 3">
    <name type="scientific">candidate division CPR1 bacterium GW2011_GWC1_49_13</name>
    <dbReference type="NCBI Taxonomy" id="1618342"/>
    <lineage>
        <taxon>Bacteria</taxon>
        <taxon>candidate division CPR1</taxon>
    </lineage>
</organism>
<keyword evidence="1" id="KW-0812">Transmembrane</keyword>
<keyword evidence="1" id="KW-1133">Transmembrane helix</keyword>
<proteinExistence type="predicted"/>
<reference evidence="2 3" key="1">
    <citation type="journal article" date="2015" name="Nature">
        <title>rRNA introns, odd ribosomes, and small enigmatic genomes across a large radiation of phyla.</title>
        <authorList>
            <person name="Brown C.T."/>
            <person name="Hug L.A."/>
            <person name="Thomas B.C."/>
            <person name="Sharon I."/>
            <person name="Castelle C.J."/>
            <person name="Singh A."/>
            <person name="Wilkins M.J."/>
            <person name="Williams K.H."/>
            <person name="Banfield J.F."/>
        </authorList>
    </citation>
    <scope>NUCLEOTIDE SEQUENCE [LARGE SCALE GENOMIC DNA]</scope>
</reference>
<feature type="transmembrane region" description="Helical" evidence="1">
    <location>
        <begin position="12"/>
        <end position="32"/>
    </location>
</feature>
<dbReference type="AlphaFoldDB" id="A0A0G1YHP4"/>
<dbReference type="EMBL" id="LCPW01000006">
    <property type="protein sequence ID" value="KKW05924.1"/>
    <property type="molecule type" value="Genomic_DNA"/>
</dbReference>
<comment type="caution">
    <text evidence="2">The sequence shown here is derived from an EMBL/GenBank/DDBJ whole genome shotgun (WGS) entry which is preliminary data.</text>
</comment>
<sequence>MKSPILRLIAGFISLLVIAGIVVEGVFIWEFVTTSISQFMVRFPVLQSIADGAFLLLIVVLLSYAFGELIFKPRVKK</sequence>
<keyword evidence="1" id="KW-0472">Membrane</keyword>
<evidence type="ECO:0000313" key="3">
    <source>
        <dbReference type="Proteomes" id="UP000034119"/>
    </source>
</evidence>
<dbReference type="STRING" id="1618342.UY40_C0006G0018"/>
<dbReference type="Proteomes" id="UP000034119">
    <property type="component" value="Unassembled WGS sequence"/>
</dbReference>